<name>A0A2H1VC27_SPOFR</name>
<dbReference type="EMBL" id="ODYU01001564">
    <property type="protein sequence ID" value="SOQ37952.1"/>
    <property type="molecule type" value="Genomic_DNA"/>
</dbReference>
<reference evidence="1" key="1">
    <citation type="submission" date="2016-07" db="EMBL/GenBank/DDBJ databases">
        <authorList>
            <person name="Bretaudeau A."/>
        </authorList>
    </citation>
    <scope>NUCLEOTIDE SEQUENCE</scope>
    <source>
        <strain evidence="1">Rice</strain>
        <tissue evidence="1">Whole body</tissue>
    </source>
</reference>
<proteinExistence type="predicted"/>
<gene>
    <name evidence="1" type="ORF">SFRICE_027721</name>
</gene>
<evidence type="ECO:0000313" key="1">
    <source>
        <dbReference type="EMBL" id="SOQ37952.1"/>
    </source>
</evidence>
<protein>
    <submittedName>
        <fullName evidence="1">SFRICE_027721</fullName>
    </submittedName>
</protein>
<sequence length="210" mass="23338">MSAESMVVVVGDTEEILLLSTIPQYDVLYLSNSRSVFDNLVLTQDDFTAKIVTIPVTRWVNSTIVDLLPVAIRESSTISFVSWVGQIKESRGGILEKVAELYRLYRKPHRPTSDTQDEGTADVGWQSLLQSTARQGDDVVYMEFRIFSGVSPPRECIVVCEYSPHLPSTIPSLNVDREGARPALVLACPASEYSAHLSPSTQFCPREMPK</sequence>
<dbReference type="AlphaFoldDB" id="A0A2H1VC27"/>
<accession>A0A2H1VC27</accession>
<organism evidence="1">
    <name type="scientific">Spodoptera frugiperda</name>
    <name type="common">Fall armyworm</name>
    <dbReference type="NCBI Taxonomy" id="7108"/>
    <lineage>
        <taxon>Eukaryota</taxon>
        <taxon>Metazoa</taxon>
        <taxon>Ecdysozoa</taxon>
        <taxon>Arthropoda</taxon>
        <taxon>Hexapoda</taxon>
        <taxon>Insecta</taxon>
        <taxon>Pterygota</taxon>
        <taxon>Neoptera</taxon>
        <taxon>Endopterygota</taxon>
        <taxon>Lepidoptera</taxon>
        <taxon>Glossata</taxon>
        <taxon>Ditrysia</taxon>
        <taxon>Noctuoidea</taxon>
        <taxon>Noctuidae</taxon>
        <taxon>Amphipyrinae</taxon>
        <taxon>Spodoptera</taxon>
    </lineage>
</organism>